<evidence type="ECO:0000256" key="6">
    <source>
        <dbReference type="ARBA" id="ARBA00022496"/>
    </source>
</evidence>
<keyword evidence="15" id="KW-1185">Reference proteome</keyword>
<keyword evidence="8" id="KW-0560">Oxidoreductase</keyword>
<keyword evidence="4" id="KW-0409">Iron storage</keyword>
<dbReference type="PROSITE" id="PS01344">
    <property type="entry name" value="FRATAXIN_1"/>
    <property type="match status" value="1"/>
</dbReference>
<feature type="region of interest" description="Disordered" evidence="13">
    <location>
        <begin position="267"/>
        <end position="303"/>
    </location>
</feature>
<comment type="catalytic activity">
    <reaction evidence="12">
        <text>4 Fe(2+) + O2 + 4 H(+) = 4 Fe(3+) + 2 H2O</text>
        <dbReference type="Rhea" id="RHEA:11148"/>
        <dbReference type="ChEBI" id="CHEBI:15377"/>
        <dbReference type="ChEBI" id="CHEBI:15378"/>
        <dbReference type="ChEBI" id="CHEBI:15379"/>
        <dbReference type="ChEBI" id="CHEBI:29033"/>
        <dbReference type="ChEBI" id="CHEBI:29034"/>
        <dbReference type="EC" id="1.16.3.1"/>
    </reaction>
</comment>
<keyword evidence="6" id="KW-0410">Iron transport</keyword>
<keyword evidence="11" id="KW-0496">Mitochondrion</keyword>
<comment type="subcellular location">
    <subcellularLocation>
        <location evidence="1">Mitochondrion</location>
    </subcellularLocation>
</comment>
<dbReference type="EMBL" id="SEYY01010323">
    <property type="protein sequence ID" value="KAB7501522.1"/>
    <property type="molecule type" value="Genomic_DNA"/>
</dbReference>
<dbReference type="SUPFAM" id="SSF55387">
    <property type="entry name" value="Frataxin/Nqo15-like"/>
    <property type="match status" value="1"/>
</dbReference>
<dbReference type="GO" id="GO:0006826">
    <property type="term" value="P:iron ion transport"/>
    <property type="evidence" value="ECO:0007669"/>
    <property type="project" value="UniProtKB-KW"/>
</dbReference>
<dbReference type="PANTHER" id="PTHR33960">
    <property type="entry name" value="SIMILAR TO KIAA0825 PROTEIN"/>
    <property type="match status" value="1"/>
</dbReference>
<keyword evidence="9" id="KW-0408">Iron</keyword>
<dbReference type="AlphaFoldDB" id="A0A5N5T546"/>
<dbReference type="Pfam" id="PF14906">
    <property type="entry name" value="DUF4495"/>
    <property type="match status" value="1"/>
</dbReference>
<dbReference type="PANTHER" id="PTHR33960:SF1">
    <property type="entry name" value="SIMILAR TO KIAA0825 PROTEIN"/>
    <property type="match status" value="1"/>
</dbReference>
<evidence type="ECO:0000313" key="14">
    <source>
        <dbReference type="EMBL" id="KAB7501522.1"/>
    </source>
</evidence>
<dbReference type="GO" id="GO:0008199">
    <property type="term" value="F:ferric iron binding"/>
    <property type="evidence" value="ECO:0007669"/>
    <property type="project" value="InterPro"/>
</dbReference>
<comment type="similarity">
    <text evidence="2">Belongs to the frataxin family.</text>
</comment>
<accession>A0A5N5T546</accession>
<evidence type="ECO:0000256" key="2">
    <source>
        <dbReference type="ARBA" id="ARBA00008183"/>
    </source>
</evidence>
<dbReference type="OrthoDB" id="10007406at2759"/>
<feature type="compositionally biased region" description="Pro residues" evidence="13">
    <location>
        <begin position="286"/>
        <end position="303"/>
    </location>
</feature>
<evidence type="ECO:0000256" key="5">
    <source>
        <dbReference type="ARBA" id="ARBA00022448"/>
    </source>
</evidence>
<reference evidence="14 15" key="1">
    <citation type="journal article" date="2019" name="PLoS Biol.">
        <title>Sex chromosomes control vertical transmission of feminizing Wolbachia symbionts in an isopod.</title>
        <authorList>
            <person name="Becking T."/>
            <person name="Chebbi M.A."/>
            <person name="Giraud I."/>
            <person name="Moumen B."/>
            <person name="Laverre T."/>
            <person name="Caubet Y."/>
            <person name="Peccoud J."/>
            <person name="Gilbert C."/>
            <person name="Cordaux R."/>
        </authorList>
    </citation>
    <scope>NUCLEOTIDE SEQUENCE [LARGE SCALE GENOMIC DNA]</scope>
    <source>
        <strain evidence="14">ANa2</strain>
        <tissue evidence="14">Whole body excluding digestive tract and cuticle</tissue>
    </source>
</reference>
<dbReference type="NCBIfam" id="TIGR03422">
    <property type="entry name" value="mito_frataxin"/>
    <property type="match status" value="1"/>
</dbReference>
<organism evidence="14 15">
    <name type="scientific">Armadillidium nasatum</name>
    <dbReference type="NCBI Taxonomy" id="96803"/>
    <lineage>
        <taxon>Eukaryota</taxon>
        <taxon>Metazoa</taxon>
        <taxon>Ecdysozoa</taxon>
        <taxon>Arthropoda</taxon>
        <taxon>Crustacea</taxon>
        <taxon>Multicrustacea</taxon>
        <taxon>Malacostraca</taxon>
        <taxon>Eumalacostraca</taxon>
        <taxon>Peracarida</taxon>
        <taxon>Isopoda</taxon>
        <taxon>Oniscidea</taxon>
        <taxon>Crinocheta</taxon>
        <taxon>Armadillidiidae</taxon>
        <taxon>Armadillidium</taxon>
    </lineage>
</organism>
<evidence type="ECO:0000256" key="10">
    <source>
        <dbReference type="ARBA" id="ARBA00023065"/>
    </source>
</evidence>
<dbReference type="InterPro" id="IPR027993">
    <property type="entry name" value="DUF4495"/>
</dbReference>
<dbReference type="InterPro" id="IPR020895">
    <property type="entry name" value="Frataxin_CS"/>
</dbReference>
<evidence type="ECO:0000256" key="3">
    <source>
        <dbReference type="ARBA" id="ARBA00013107"/>
    </source>
</evidence>
<dbReference type="InterPro" id="IPR017789">
    <property type="entry name" value="Frataxin"/>
</dbReference>
<dbReference type="GO" id="GO:0004322">
    <property type="term" value="F:ferroxidase activity"/>
    <property type="evidence" value="ECO:0007669"/>
    <property type="project" value="UniProtKB-EC"/>
</dbReference>
<comment type="caution">
    <text evidence="14">The sequence shown here is derived from an EMBL/GenBank/DDBJ whole genome shotgun (WGS) entry which is preliminary data.</text>
</comment>
<evidence type="ECO:0000256" key="9">
    <source>
        <dbReference type="ARBA" id="ARBA00023004"/>
    </source>
</evidence>
<dbReference type="Pfam" id="PF01491">
    <property type="entry name" value="Frataxin_Cyay"/>
    <property type="match status" value="1"/>
</dbReference>
<dbReference type="EC" id="1.16.3.1" evidence="3"/>
<protein>
    <recommendedName>
        <fullName evidence="3">ferroxidase</fullName>
        <ecNumber evidence="3">1.16.3.1</ecNumber>
    </recommendedName>
</protein>
<evidence type="ECO:0000256" key="1">
    <source>
        <dbReference type="ARBA" id="ARBA00004173"/>
    </source>
</evidence>
<gene>
    <name evidence="14" type="primary">FXN</name>
    <name evidence="14" type="ORF">Anas_11912</name>
</gene>
<keyword evidence="5" id="KW-0813">Transport</keyword>
<evidence type="ECO:0000256" key="8">
    <source>
        <dbReference type="ARBA" id="ARBA00023002"/>
    </source>
</evidence>
<keyword evidence="7" id="KW-0809">Transit peptide</keyword>
<evidence type="ECO:0000256" key="13">
    <source>
        <dbReference type="SAM" id="MobiDB-lite"/>
    </source>
</evidence>
<dbReference type="GO" id="GO:0016226">
    <property type="term" value="P:iron-sulfur cluster assembly"/>
    <property type="evidence" value="ECO:0007669"/>
    <property type="project" value="InterPro"/>
</dbReference>
<name>A0A5N5T546_9CRUS</name>
<sequence length="607" mass="68295">KDENSGPDCVCKVGSPIVSPSIFCHKYQFQNKDGRYGKNKTFVRSVTSLEYEHISNEALENLTEKLEFLLEDDNAPSECDITFSFLKQCAYSVNITFQSGVLTLKLGKHGTYVINKQSPNKQIWLSSPLSGPKRYDFIENDWIYKHDKSFLLDLLSQELSTIFNKNINLRDDITYSDLKLYCKDFLHAEWTVYKKQGFIKPCPVCIYSIGSEDTIPVACIESVGNGFIEIERALREHFYLAVDMNSPIVSQDVMVWADGQITLFPPRKQKPVEEPVPSTAKEPKSLLPPGPPGGRKPRPPPTPRAAFMSAIEQIANYMIDHLKRVSESCLLAGNIKILYYVLSSATLIKCRIMTYKNVMRTPLSKSLSTAVTRCNEMIEVITQHILNYHSDLIRSSIVHDASSTDWTCVKPSDVRLSQMRADITTIFLVAASFIFSLAPSPRHFFRGDIHDSVVFPIHRRMDLLLRVAALKCAPVETISKVYSSGIRLSKSCCVNSKEPTEIVSCPSWLTFLNRRLFPPDTRQLSSLPDEVAVYLTLHNAALRPYPNQGLILRGLFMRNFLASKVLLKYLQDIPWEVTKGGPCGGALCLGHLCTPPLIPHTVYSAAV</sequence>
<dbReference type="NCBIfam" id="TIGR03421">
    <property type="entry name" value="FeS_CyaY"/>
    <property type="match status" value="1"/>
</dbReference>
<dbReference type="Gene3D" id="3.30.920.10">
    <property type="entry name" value="Frataxin/CyaY"/>
    <property type="match status" value="1"/>
</dbReference>
<feature type="non-terminal residue" evidence="14">
    <location>
        <position position="1"/>
    </location>
</feature>
<dbReference type="Proteomes" id="UP000326759">
    <property type="component" value="Unassembled WGS sequence"/>
</dbReference>
<dbReference type="GO" id="GO:0005739">
    <property type="term" value="C:mitochondrion"/>
    <property type="evidence" value="ECO:0007669"/>
    <property type="project" value="UniProtKB-SubCell"/>
</dbReference>
<evidence type="ECO:0000313" key="15">
    <source>
        <dbReference type="Proteomes" id="UP000326759"/>
    </source>
</evidence>
<evidence type="ECO:0000256" key="7">
    <source>
        <dbReference type="ARBA" id="ARBA00022946"/>
    </source>
</evidence>
<dbReference type="SMART" id="SM01219">
    <property type="entry name" value="Frataxin_Cyay"/>
    <property type="match status" value="1"/>
</dbReference>
<dbReference type="InterPro" id="IPR002908">
    <property type="entry name" value="Frataxin/CyaY"/>
</dbReference>
<dbReference type="InterPro" id="IPR036524">
    <property type="entry name" value="Frataxin/CyaY_sf"/>
</dbReference>
<keyword evidence="10" id="KW-0406">Ion transport</keyword>
<feature type="non-terminal residue" evidence="14">
    <location>
        <position position="607"/>
    </location>
</feature>
<proteinExistence type="inferred from homology"/>
<dbReference type="PROSITE" id="PS50810">
    <property type="entry name" value="FRATAXIN_2"/>
    <property type="match status" value="1"/>
</dbReference>
<evidence type="ECO:0000256" key="11">
    <source>
        <dbReference type="ARBA" id="ARBA00023128"/>
    </source>
</evidence>
<evidence type="ECO:0000256" key="12">
    <source>
        <dbReference type="ARBA" id="ARBA00047990"/>
    </source>
</evidence>
<dbReference type="GO" id="GO:0006879">
    <property type="term" value="P:intracellular iron ion homeostasis"/>
    <property type="evidence" value="ECO:0007669"/>
    <property type="project" value="UniProtKB-KW"/>
</dbReference>
<evidence type="ECO:0000256" key="4">
    <source>
        <dbReference type="ARBA" id="ARBA00022434"/>
    </source>
</evidence>